<name>A0A251T5D1_HELAN</name>
<evidence type="ECO:0000313" key="1">
    <source>
        <dbReference type="EMBL" id="KAF5779061.1"/>
    </source>
</evidence>
<evidence type="ECO:0000313" key="2">
    <source>
        <dbReference type="EMBL" id="OTG06104.1"/>
    </source>
</evidence>
<proteinExistence type="predicted"/>
<evidence type="ECO:0000313" key="3">
    <source>
        <dbReference type="Proteomes" id="UP000215914"/>
    </source>
</evidence>
<dbReference type="EMBL" id="CM007901">
    <property type="protein sequence ID" value="OTG06104.1"/>
    <property type="molecule type" value="Genomic_DNA"/>
</dbReference>
<dbReference type="Gramene" id="mRNA:HanXRQr2_Chr12g0554911">
    <property type="protein sequence ID" value="CDS:HanXRQr2_Chr12g0554911.1"/>
    <property type="gene ID" value="HanXRQr2_Chr12g0554911"/>
</dbReference>
<reference evidence="1 3" key="1">
    <citation type="journal article" date="2017" name="Nature">
        <title>The sunflower genome provides insights into oil metabolism, flowering and Asterid evolution.</title>
        <authorList>
            <person name="Badouin H."/>
            <person name="Gouzy J."/>
            <person name="Grassa C.J."/>
            <person name="Murat F."/>
            <person name="Staton S.E."/>
            <person name="Cottret L."/>
            <person name="Lelandais-Briere C."/>
            <person name="Owens G.L."/>
            <person name="Carrere S."/>
            <person name="Mayjonade B."/>
            <person name="Legrand L."/>
            <person name="Gill N."/>
            <person name="Kane N.C."/>
            <person name="Bowers J.E."/>
            <person name="Hubner S."/>
            <person name="Bellec A."/>
            <person name="Berard A."/>
            <person name="Berges H."/>
            <person name="Blanchet N."/>
            <person name="Boniface M.C."/>
            <person name="Brunel D."/>
            <person name="Catrice O."/>
            <person name="Chaidir N."/>
            <person name="Claudel C."/>
            <person name="Donnadieu C."/>
            <person name="Faraut T."/>
            <person name="Fievet G."/>
            <person name="Helmstetter N."/>
            <person name="King M."/>
            <person name="Knapp S.J."/>
            <person name="Lai Z."/>
            <person name="Le Paslier M.C."/>
            <person name="Lippi Y."/>
            <person name="Lorenzon L."/>
            <person name="Mandel J.R."/>
            <person name="Marage G."/>
            <person name="Marchand G."/>
            <person name="Marquand E."/>
            <person name="Bret-Mestries E."/>
            <person name="Morien E."/>
            <person name="Nambeesan S."/>
            <person name="Nguyen T."/>
            <person name="Pegot-Espagnet P."/>
            <person name="Pouilly N."/>
            <person name="Raftis F."/>
            <person name="Sallet E."/>
            <person name="Schiex T."/>
            <person name="Thomas J."/>
            <person name="Vandecasteele C."/>
            <person name="Vares D."/>
            <person name="Vear F."/>
            <person name="Vautrin S."/>
            <person name="Crespi M."/>
            <person name="Mangin B."/>
            <person name="Burke J.M."/>
            <person name="Salse J."/>
            <person name="Munos S."/>
            <person name="Vincourt P."/>
            <person name="Rieseberg L.H."/>
            <person name="Langlade N.B."/>
        </authorList>
    </citation>
    <scope>NUCLEOTIDE SEQUENCE [LARGE SCALE GENOMIC DNA]</scope>
    <source>
        <strain evidence="3">cv. SF193</strain>
        <tissue evidence="1">Leaves</tissue>
    </source>
</reference>
<dbReference type="EMBL" id="MNCJ02000327">
    <property type="protein sequence ID" value="KAF5779061.1"/>
    <property type="molecule type" value="Genomic_DNA"/>
</dbReference>
<gene>
    <name evidence="2" type="ORF">HannXRQ_Chr12g0381071</name>
    <name evidence="1" type="ORF">HanXRQr2_Chr12g0554911</name>
</gene>
<protein>
    <submittedName>
        <fullName evidence="2">Uncharacterized protein</fullName>
    </submittedName>
</protein>
<reference evidence="2" key="2">
    <citation type="submission" date="2017-02" db="EMBL/GenBank/DDBJ databases">
        <title>Sunflower complete genome.</title>
        <authorList>
            <person name="Langlade N."/>
            <person name="Munos S."/>
        </authorList>
    </citation>
    <scope>NUCLEOTIDE SEQUENCE [LARGE SCALE GENOMIC DNA]</scope>
    <source>
        <tissue evidence="2">Leaves</tissue>
    </source>
</reference>
<reference evidence="1" key="3">
    <citation type="submission" date="2020-06" db="EMBL/GenBank/DDBJ databases">
        <title>Helianthus annuus Genome sequencing and assembly Release 2.</title>
        <authorList>
            <person name="Gouzy J."/>
            <person name="Langlade N."/>
            <person name="Munos S."/>
        </authorList>
    </citation>
    <scope>NUCLEOTIDE SEQUENCE</scope>
    <source>
        <tissue evidence="1">Leaves</tissue>
    </source>
</reference>
<sequence length="94" mass="11382">MIYKSFKHQKTSLSTYTLAKKKRHRIRLGFQGLFKTFHIPPLHCSYLSLAIQEHHFSNPNPNCTTHFRHFIHFSLSLSLDFLWFHHIFFNIHFI</sequence>
<organism evidence="2 3">
    <name type="scientific">Helianthus annuus</name>
    <name type="common">Common sunflower</name>
    <dbReference type="NCBI Taxonomy" id="4232"/>
    <lineage>
        <taxon>Eukaryota</taxon>
        <taxon>Viridiplantae</taxon>
        <taxon>Streptophyta</taxon>
        <taxon>Embryophyta</taxon>
        <taxon>Tracheophyta</taxon>
        <taxon>Spermatophyta</taxon>
        <taxon>Magnoliopsida</taxon>
        <taxon>eudicotyledons</taxon>
        <taxon>Gunneridae</taxon>
        <taxon>Pentapetalae</taxon>
        <taxon>asterids</taxon>
        <taxon>campanulids</taxon>
        <taxon>Asterales</taxon>
        <taxon>Asteraceae</taxon>
        <taxon>Asteroideae</taxon>
        <taxon>Heliantheae alliance</taxon>
        <taxon>Heliantheae</taxon>
        <taxon>Helianthus</taxon>
    </lineage>
</organism>
<dbReference type="AlphaFoldDB" id="A0A251T5D1"/>
<dbReference type="InParanoid" id="A0A251T5D1"/>
<dbReference type="Proteomes" id="UP000215914">
    <property type="component" value="Chromosome 12"/>
</dbReference>
<keyword evidence="3" id="KW-1185">Reference proteome</keyword>
<accession>A0A251T5D1</accession>